<feature type="transmembrane region" description="Helical" evidence="1">
    <location>
        <begin position="15"/>
        <end position="38"/>
    </location>
</feature>
<evidence type="ECO:0000256" key="1">
    <source>
        <dbReference type="SAM" id="Phobius"/>
    </source>
</evidence>
<name>A0A2L2BQV4_9MICO</name>
<gene>
    <name evidence="2" type="ORF">C3B54_111081</name>
</gene>
<dbReference type="AlphaFoldDB" id="A0A2L2BQV4"/>
<proteinExistence type="predicted"/>
<dbReference type="EMBL" id="CP026923">
    <property type="protein sequence ID" value="AVG24046.1"/>
    <property type="molecule type" value="Genomic_DNA"/>
</dbReference>
<dbReference type="KEGG" id="psai:C3B54_111081"/>
<sequence>MTPENDPGHGHSPAAWIAVAVSIAGLSAATVFFFLAIWTPFWISMAVFVGGLLLGPLLAAMGYGVRGPKWQPKDTH</sequence>
<evidence type="ECO:0000313" key="2">
    <source>
        <dbReference type="EMBL" id="AVG24046.1"/>
    </source>
</evidence>
<dbReference type="Pfam" id="PF20447">
    <property type="entry name" value="DUF6704"/>
    <property type="match status" value="1"/>
</dbReference>
<reference evidence="2 3" key="1">
    <citation type="submission" date="2018-02" db="EMBL/GenBank/DDBJ databases">
        <title>Complete genome of the streamlined marine actinobacterium Pontimonas salivibrio CL-TW6 adapted to coastal planktonic lifestype.</title>
        <authorList>
            <person name="Cho B.C."/>
            <person name="Hardies S.C."/>
            <person name="Jang G.I."/>
            <person name="Hwang C.Y."/>
        </authorList>
    </citation>
    <scope>NUCLEOTIDE SEQUENCE [LARGE SCALE GENOMIC DNA]</scope>
    <source>
        <strain evidence="2 3">CL-TW6</strain>
    </source>
</reference>
<dbReference type="NCBIfam" id="NF041681">
    <property type="entry name" value="HGxxPAAW"/>
    <property type="match status" value="1"/>
</dbReference>
<evidence type="ECO:0000313" key="3">
    <source>
        <dbReference type="Proteomes" id="UP000243077"/>
    </source>
</evidence>
<dbReference type="RefSeq" id="WP_104913579.1">
    <property type="nucleotide sequence ID" value="NZ_CP026923.1"/>
</dbReference>
<accession>A0A2L2BQV4</accession>
<organism evidence="2 3">
    <name type="scientific">Pontimonas salivibrio</name>
    <dbReference type="NCBI Taxonomy" id="1159327"/>
    <lineage>
        <taxon>Bacteria</taxon>
        <taxon>Bacillati</taxon>
        <taxon>Actinomycetota</taxon>
        <taxon>Actinomycetes</taxon>
        <taxon>Micrococcales</taxon>
        <taxon>Microbacteriaceae</taxon>
        <taxon>Pontimonas</taxon>
    </lineage>
</organism>
<dbReference type="Proteomes" id="UP000243077">
    <property type="component" value="Chromosome"/>
</dbReference>
<protein>
    <submittedName>
        <fullName evidence="2">Uncharacterized protein</fullName>
    </submittedName>
</protein>
<keyword evidence="1" id="KW-0812">Transmembrane</keyword>
<keyword evidence="1" id="KW-0472">Membrane</keyword>
<feature type="transmembrane region" description="Helical" evidence="1">
    <location>
        <begin position="45"/>
        <end position="65"/>
    </location>
</feature>
<dbReference type="InterPro" id="IPR046550">
    <property type="entry name" value="DUF6704"/>
</dbReference>
<keyword evidence="1" id="KW-1133">Transmembrane helix</keyword>
<dbReference type="OrthoDB" id="3872677at2"/>
<keyword evidence="3" id="KW-1185">Reference proteome</keyword>